<keyword evidence="4" id="KW-1185">Reference proteome</keyword>
<feature type="domain" description="XdhC- CoxI" evidence="1">
    <location>
        <begin position="11"/>
        <end position="68"/>
    </location>
</feature>
<evidence type="ECO:0000259" key="2">
    <source>
        <dbReference type="Pfam" id="PF13478"/>
    </source>
</evidence>
<dbReference type="OrthoDB" id="61481at2"/>
<dbReference type="Pfam" id="PF13478">
    <property type="entry name" value="XdhC_C"/>
    <property type="match status" value="1"/>
</dbReference>
<evidence type="ECO:0000313" key="4">
    <source>
        <dbReference type="Proteomes" id="UP000292685"/>
    </source>
</evidence>
<dbReference type="RefSeq" id="WP_130451974.1">
    <property type="nucleotide sequence ID" value="NZ_SHLA01000001.1"/>
</dbReference>
<dbReference type="InterPro" id="IPR003777">
    <property type="entry name" value="XdhC_CoxI"/>
</dbReference>
<organism evidence="3 4">
    <name type="scientific">Zhihengliuella halotolerans</name>
    <dbReference type="NCBI Taxonomy" id="370736"/>
    <lineage>
        <taxon>Bacteria</taxon>
        <taxon>Bacillati</taxon>
        <taxon>Actinomycetota</taxon>
        <taxon>Actinomycetes</taxon>
        <taxon>Micrococcales</taxon>
        <taxon>Micrococcaceae</taxon>
        <taxon>Zhihengliuella</taxon>
    </lineage>
</organism>
<dbReference type="PANTHER" id="PTHR30388:SF6">
    <property type="entry name" value="XANTHINE DEHYDROGENASE SUBUNIT A-RELATED"/>
    <property type="match status" value="1"/>
</dbReference>
<dbReference type="InterPro" id="IPR036291">
    <property type="entry name" value="NAD(P)-bd_dom_sf"/>
</dbReference>
<accession>A0A4Q8AI96</accession>
<dbReference type="InterPro" id="IPR027051">
    <property type="entry name" value="XdhC_Rossmann_dom"/>
</dbReference>
<proteinExistence type="predicted"/>
<dbReference type="Gene3D" id="3.40.50.720">
    <property type="entry name" value="NAD(P)-binding Rossmann-like Domain"/>
    <property type="match status" value="1"/>
</dbReference>
<evidence type="ECO:0000313" key="3">
    <source>
        <dbReference type="EMBL" id="RZU63641.1"/>
    </source>
</evidence>
<reference evidence="3 4" key="1">
    <citation type="submission" date="2019-02" db="EMBL/GenBank/DDBJ databases">
        <title>Sequencing the genomes of 1000 actinobacteria strains.</title>
        <authorList>
            <person name="Klenk H.-P."/>
        </authorList>
    </citation>
    <scope>NUCLEOTIDE SEQUENCE [LARGE SCALE GENOMIC DNA]</scope>
    <source>
        <strain evidence="3 4">DSM 17364</strain>
    </source>
</reference>
<sequence length="269" mass="28777">MTWMDVVSELRRDRRPAVLVTVAAVRGHAPREAGAKMVVTAEEVFETIGGGNLEMTAVTRARELLSAPAPGPEMMTLRLNDKAPAKYGRQCCGGEVTVLLEPLAVPTTIAIFGIGNVGLELARILSRHDVDLHLSDFRPEYLDGLGVLEPAVARIHPEPAVVGEEVIGRLPAGSHVLIMTHDHAEDFHLCDAALRHPGLASIGLIGSSAKWTRFRKNLAESGHEESAIDRIDCPIGLPDLPGKLPATIAVSVAAELLKQISSDRAEVPS</sequence>
<dbReference type="Proteomes" id="UP000292685">
    <property type="component" value="Unassembled WGS sequence"/>
</dbReference>
<dbReference type="AlphaFoldDB" id="A0A4Q8AI96"/>
<dbReference type="InterPro" id="IPR014308">
    <property type="entry name" value="Xanthine_DH_XdhC"/>
</dbReference>
<feature type="domain" description="XdhC Rossmann" evidence="2">
    <location>
        <begin position="110"/>
        <end position="256"/>
    </location>
</feature>
<protein>
    <submittedName>
        <fullName evidence="3">Molybdenum cofactor sulfurylase</fullName>
    </submittedName>
</protein>
<dbReference type="NCBIfam" id="TIGR02964">
    <property type="entry name" value="xanthine_xdhC"/>
    <property type="match status" value="1"/>
</dbReference>
<comment type="caution">
    <text evidence="3">The sequence shown here is derived from an EMBL/GenBank/DDBJ whole genome shotgun (WGS) entry which is preliminary data.</text>
</comment>
<evidence type="ECO:0000259" key="1">
    <source>
        <dbReference type="Pfam" id="PF02625"/>
    </source>
</evidence>
<dbReference type="SUPFAM" id="SSF51735">
    <property type="entry name" value="NAD(P)-binding Rossmann-fold domains"/>
    <property type="match status" value="1"/>
</dbReference>
<gene>
    <name evidence="3" type="ORF">EV380_3265</name>
</gene>
<name>A0A4Q8AI96_9MICC</name>
<dbReference type="EMBL" id="SHLA01000001">
    <property type="protein sequence ID" value="RZU63641.1"/>
    <property type="molecule type" value="Genomic_DNA"/>
</dbReference>
<dbReference type="InterPro" id="IPR052698">
    <property type="entry name" value="MoCofactor_Util/Proc"/>
</dbReference>
<dbReference type="Pfam" id="PF02625">
    <property type="entry name" value="XdhC_CoxI"/>
    <property type="match status" value="1"/>
</dbReference>
<dbReference type="PANTHER" id="PTHR30388">
    <property type="entry name" value="ALDEHYDE OXIDOREDUCTASE MOLYBDENUM COFACTOR ASSEMBLY PROTEIN"/>
    <property type="match status" value="1"/>
</dbReference>